<dbReference type="CDD" id="cd00077">
    <property type="entry name" value="HDc"/>
    <property type="match status" value="1"/>
</dbReference>
<dbReference type="RefSeq" id="WP_147100289.1">
    <property type="nucleotide sequence ID" value="NZ_VOOS01000003.1"/>
</dbReference>
<dbReference type="Proteomes" id="UP000321721">
    <property type="component" value="Unassembled WGS sequence"/>
</dbReference>
<dbReference type="Pfam" id="PF01966">
    <property type="entry name" value="HD"/>
    <property type="match status" value="1"/>
</dbReference>
<reference evidence="2 3" key="1">
    <citation type="submission" date="2019-08" db="EMBL/GenBank/DDBJ databases">
        <title>Genome of Vicingus serpentipes NCIMB 15042.</title>
        <authorList>
            <person name="Bowman J.P."/>
        </authorList>
    </citation>
    <scope>NUCLEOTIDE SEQUENCE [LARGE SCALE GENOMIC DNA]</scope>
    <source>
        <strain evidence="2 3">NCIMB 15042</strain>
    </source>
</reference>
<evidence type="ECO:0000313" key="3">
    <source>
        <dbReference type="Proteomes" id="UP000321721"/>
    </source>
</evidence>
<dbReference type="InterPro" id="IPR006674">
    <property type="entry name" value="HD_domain"/>
</dbReference>
<accession>A0A5C6RVH2</accession>
<sequence length="191" mass="22957">MDFKNAKKYILTRLENELKPNLYYHGIHHTMDVYEASIKIAELENLSQEEKIIINTAALFHDSGFIYQYENNEELAVTLTKEILPKFKYNEKQVNAIGNIILTTRITARPQTLLEKIMCDADYDYLGRDDFFKIAETLYKELHEYDHKFSLEEWNEIQVKFLKKHQYYTESSLTLRRPKKLEYYEQLRLLK</sequence>
<dbReference type="AlphaFoldDB" id="A0A5C6RVH2"/>
<proteinExistence type="predicted"/>
<keyword evidence="3" id="KW-1185">Reference proteome</keyword>
<name>A0A5C6RVH2_9FLAO</name>
<evidence type="ECO:0000313" key="2">
    <source>
        <dbReference type="EMBL" id="TXB65342.1"/>
    </source>
</evidence>
<protein>
    <submittedName>
        <fullName evidence="2">HD domain-containing protein</fullName>
    </submittedName>
</protein>
<comment type="caution">
    <text evidence="2">The sequence shown here is derived from an EMBL/GenBank/DDBJ whole genome shotgun (WGS) entry which is preliminary data.</text>
</comment>
<organism evidence="2 3">
    <name type="scientific">Vicingus serpentipes</name>
    <dbReference type="NCBI Taxonomy" id="1926625"/>
    <lineage>
        <taxon>Bacteria</taxon>
        <taxon>Pseudomonadati</taxon>
        <taxon>Bacteroidota</taxon>
        <taxon>Flavobacteriia</taxon>
        <taxon>Flavobacteriales</taxon>
        <taxon>Vicingaceae</taxon>
        <taxon>Vicingus</taxon>
    </lineage>
</organism>
<dbReference type="Gene3D" id="1.10.3210.10">
    <property type="entry name" value="Hypothetical protein af1432"/>
    <property type="match status" value="1"/>
</dbReference>
<feature type="domain" description="HD/PDEase" evidence="1">
    <location>
        <begin position="22"/>
        <end position="135"/>
    </location>
</feature>
<gene>
    <name evidence="2" type="ORF">FRY74_07935</name>
</gene>
<dbReference type="OrthoDB" id="5728337at2"/>
<dbReference type="SMART" id="SM00471">
    <property type="entry name" value="HDc"/>
    <property type="match status" value="1"/>
</dbReference>
<evidence type="ECO:0000259" key="1">
    <source>
        <dbReference type="SMART" id="SM00471"/>
    </source>
</evidence>
<dbReference type="InterPro" id="IPR003607">
    <property type="entry name" value="HD/PDEase_dom"/>
</dbReference>
<dbReference type="EMBL" id="VOOS01000003">
    <property type="protein sequence ID" value="TXB65342.1"/>
    <property type="molecule type" value="Genomic_DNA"/>
</dbReference>
<dbReference type="SUPFAM" id="SSF109604">
    <property type="entry name" value="HD-domain/PDEase-like"/>
    <property type="match status" value="1"/>
</dbReference>